<evidence type="ECO:0000256" key="9">
    <source>
        <dbReference type="ARBA" id="ARBA00023136"/>
    </source>
</evidence>
<feature type="region of interest" description="Disordered" evidence="17">
    <location>
        <begin position="138"/>
        <end position="219"/>
    </location>
</feature>
<organism evidence="20 21">
    <name type="scientific">Lepeophtheirus salmonis</name>
    <name type="common">Salmon louse</name>
    <name type="synonym">Caligus salmonis</name>
    <dbReference type="NCBI Taxonomy" id="72036"/>
    <lineage>
        <taxon>Eukaryota</taxon>
        <taxon>Metazoa</taxon>
        <taxon>Ecdysozoa</taxon>
        <taxon>Arthropoda</taxon>
        <taxon>Crustacea</taxon>
        <taxon>Multicrustacea</taxon>
        <taxon>Hexanauplia</taxon>
        <taxon>Copepoda</taxon>
        <taxon>Siphonostomatoida</taxon>
        <taxon>Caligidae</taxon>
        <taxon>Lepeophtheirus</taxon>
    </lineage>
</organism>
<dbReference type="SUPFAM" id="SSF90112">
    <property type="entry name" value="Neurotransmitter-gated ion-channel transmembrane pore"/>
    <property type="match status" value="1"/>
</dbReference>
<evidence type="ECO:0000256" key="17">
    <source>
        <dbReference type="SAM" id="MobiDB-lite"/>
    </source>
</evidence>
<evidence type="ECO:0000256" key="4">
    <source>
        <dbReference type="ARBA" id="ARBA00022692"/>
    </source>
</evidence>
<dbReference type="GO" id="GO:0098655">
    <property type="term" value="P:monoatomic cation transmembrane transport"/>
    <property type="evidence" value="ECO:0007669"/>
    <property type="project" value="UniProtKB-ARBA"/>
</dbReference>
<dbReference type="GO" id="GO:0045211">
    <property type="term" value="C:postsynaptic membrane"/>
    <property type="evidence" value="ECO:0007669"/>
    <property type="project" value="UniProtKB-SubCell"/>
</dbReference>
<keyword evidence="4 18" id="KW-0812">Transmembrane</keyword>
<evidence type="ECO:0000256" key="5">
    <source>
        <dbReference type="ARBA" id="ARBA00022729"/>
    </source>
</evidence>
<accession>A0A7R8D706</accession>
<sequence>MTPDNEYLDEHQVAELLNSSDMQDYLHQQRQYQKMSSNRQYHHHYQTSKQNLVPNNTRMNNSSLHNRNYSRYGNHQLSRKGEGMTSPPQTHNRILVRTCNGLELRDPPYIPNSSGGGGGYLTTTTTNNAINRGNVFQQAKSSMSHHSFKSSRSFHDDQNELQGLPLNGSCRLHGQSADHLPLRSNNQQPGSPTADSEMGENWKHSSSNNNNNHLNKTNNRISDVCPEVSKALSGVMLIAEQKKRLEESTKVIEDWKYVAMVLDRLFLWIFTVAVLVGTAGIILQAPTLYDDRQPLDIRLSQIGLATARPMAGVNKD</sequence>
<evidence type="ECO:0000259" key="19">
    <source>
        <dbReference type="Pfam" id="PF02932"/>
    </source>
</evidence>
<evidence type="ECO:0000256" key="10">
    <source>
        <dbReference type="ARBA" id="ARBA00023157"/>
    </source>
</evidence>
<protein>
    <submittedName>
        <fullName evidence="20">CHRNN</fullName>
    </submittedName>
</protein>
<evidence type="ECO:0000256" key="11">
    <source>
        <dbReference type="ARBA" id="ARBA00023170"/>
    </source>
</evidence>
<keyword evidence="5" id="KW-0732">Signal</keyword>
<dbReference type="FunFam" id="1.20.58.390:FF:000022">
    <property type="entry name" value="Nicotinic acetylcholine receptor subunit alpha4"/>
    <property type="match status" value="1"/>
</dbReference>
<keyword evidence="11" id="KW-0675">Receptor</keyword>
<comment type="subcellular location">
    <subcellularLocation>
        <location evidence="16">Postsynaptic cell membrane</location>
        <topology evidence="16">Multi-pass membrane protein</topology>
    </subcellularLocation>
</comment>
<evidence type="ECO:0000256" key="15">
    <source>
        <dbReference type="ARBA" id="ARBA00023303"/>
    </source>
</evidence>
<dbReference type="OrthoDB" id="10394417at2759"/>
<keyword evidence="9 18" id="KW-0472">Membrane</keyword>
<dbReference type="AlphaFoldDB" id="A0A7R8D706"/>
<dbReference type="GO" id="GO:0007271">
    <property type="term" value="P:synaptic transmission, cholinergic"/>
    <property type="evidence" value="ECO:0007669"/>
    <property type="project" value="UniProtKB-ARBA"/>
</dbReference>
<feature type="domain" description="Neurotransmitter-gated ion-channel transmembrane" evidence="19">
    <location>
        <begin position="180"/>
        <end position="281"/>
    </location>
</feature>
<evidence type="ECO:0000256" key="1">
    <source>
        <dbReference type="ARBA" id="ARBA00009237"/>
    </source>
</evidence>
<keyword evidence="21" id="KW-1185">Reference proteome</keyword>
<comment type="similarity">
    <text evidence="1">Belongs to the ligand-gated ion channel (TC 1.A.9) family. Acetylcholine receptor (TC 1.A.9.1) subfamily.</text>
</comment>
<keyword evidence="8" id="KW-0406">Ion transport</keyword>
<dbReference type="Proteomes" id="UP000675881">
    <property type="component" value="Chromosome 7"/>
</dbReference>
<evidence type="ECO:0000313" key="21">
    <source>
        <dbReference type="Proteomes" id="UP000675881"/>
    </source>
</evidence>
<name>A0A7R8D706_LEPSM</name>
<dbReference type="EMBL" id="HG994586">
    <property type="protein sequence ID" value="CAF2995361.1"/>
    <property type="molecule type" value="Genomic_DNA"/>
</dbReference>
<dbReference type="Gene3D" id="1.20.58.390">
    <property type="entry name" value="Neurotransmitter-gated ion-channel transmembrane domain"/>
    <property type="match status" value="1"/>
</dbReference>
<evidence type="ECO:0000256" key="2">
    <source>
        <dbReference type="ARBA" id="ARBA00022448"/>
    </source>
</evidence>
<dbReference type="InterPro" id="IPR006029">
    <property type="entry name" value="Neurotrans-gated_channel_TM"/>
</dbReference>
<dbReference type="Pfam" id="PF02932">
    <property type="entry name" value="Neur_chan_memb"/>
    <property type="match status" value="1"/>
</dbReference>
<keyword evidence="2" id="KW-0813">Transport</keyword>
<evidence type="ECO:0000256" key="13">
    <source>
        <dbReference type="ARBA" id="ARBA00023257"/>
    </source>
</evidence>
<reference evidence="20" key="1">
    <citation type="submission" date="2021-02" db="EMBL/GenBank/DDBJ databases">
        <authorList>
            <person name="Bekaert M."/>
        </authorList>
    </citation>
    <scope>NUCLEOTIDE SEQUENCE</scope>
    <source>
        <strain evidence="20">IoA-00</strain>
    </source>
</reference>
<proteinExistence type="inferred from homology"/>
<keyword evidence="6 18" id="KW-1133">Transmembrane helix</keyword>
<evidence type="ECO:0000256" key="16">
    <source>
        <dbReference type="ARBA" id="ARBA00034104"/>
    </source>
</evidence>
<evidence type="ECO:0000256" key="3">
    <source>
        <dbReference type="ARBA" id="ARBA00022475"/>
    </source>
</evidence>
<keyword evidence="3" id="KW-1003">Cell membrane</keyword>
<keyword evidence="7" id="KW-0770">Synapse</keyword>
<evidence type="ECO:0000256" key="12">
    <source>
        <dbReference type="ARBA" id="ARBA00023180"/>
    </source>
</evidence>
<feature type="compositionally biased region" description="Polar residues" evidence="17">
    <location>
        <begin position="183"/>
        <end position="194"/>
    </location>
</feature>
<evidence type="ECO:0000256" key="7">
    <source>
        <dbReference type="ARBA" id="ARBA00023018"/>
    </source>
</evidence>
<gene>
    <name evidence="20" type="ORF">LSAA_13093</name>
</gene>
<keyword evidence="13" id="KW-0628">Postsynaptic cell membrane</keyword>
<dbReference type="InterPro" id="IPR036719">
    <property type="entry name" value="Neuro-gated_channel_TM_sf"/>
</dbReference>
<evidence type="ECO:0000256" key="18">
    <source>
        <dbReference type="SAM" id="Phobius"/>
    </source>
</evidence>
<keyword evidence="10" id="KW-1015">Disulfide bond</keyword>
<feature type="transmembrane region" description="Helical" evidence="18">
    <location>
        <begin position="265"/>
        <end position="285"/>
    </location>
</feature>
<evidence type="ECO:0000256" key="8">
    <source>
        <dbReference type="ARBA" id="ARBA00023065"/>
    </source>
</evidence>
<evidence type="ECO:0000256" key="6">
    <source>
        <dbReference type="ARBA" id="ARBA00022989"/>
    </source>
</evidence>
<evidence type="ECO:0000256" key="14">
    <source>
        <dbReference type="ARBA" id="ARBA00023286"/>
    </source>
</evidence>
<dbReference type="InterPro" id="IPR038050">
    <property type="entry name" value="Neuro_actylchol_rec"/>
</dbReference>
<evidence type="ECO:0000313" key="20">
    <source>
        <dbReference type="EMBL" id="CAF2995361.1"/>
    </source>
</evidence>
<feature type="compositionally biased region" description="Low complexity" evidence="17">
    <location>
        <begin position="204"/>
        <end position="219"/>
    </location>
</feature>
<keyword evidence="14" id="KW-1071">Ligand-gated ion channel</keyword>
<keyword evidence="15" id="KW-0407">Ion channel</keyword>
<keyword evidence="12" id="KW-0325">Glycoprotein</keyword>